<accession>A0A382RSW6</accession>
<dbReference type="GO" id="GO:1901135">
    <property type="term" value="P:carbohydrate derivative metabolic process"/>
    <property type="evidence" value="ECO:0007669"/>
    <property type="project" value="InterPro"/>
</dbReference>
<dbReference type="GO" id="GO:0016853">
    <property type="term" value="F:isomerase activity"/>
    <property type="evidence" value="ECO:0007669"/>
    <property type="project" value="InterPro"/>
</dbReference>
<dbReference type="Gene3D" id="3.40.50.10490">
    <property type="entry name" value="Glucose-6-phosphate isomerase like protein, domain 1"/>
    <property type="match status" value="1"/>
</dbReference>
<feature type="non-terminal residue" evidence="6">
    <location>
        <position position="1"/>
    </location>
</feature>
<dbReference type="GO" id="GO:0005975">
    <property type="term" value="P:carbohydrate metabolic process"/>
    <property type="evidence" value="ECO:0007669"/>
    <property type="project" value="InterPro"/>
</dbReference>
<evidence type="ECO:0000256" key="2">
    <source>
        <dbReference type="ARBA" id="ARBA00022737"/>
    </source>
</evidence>
<evidence type="ECO:0000259" key="4">
    <source>
        <dbReference type="PROSITE" id="PS51371"/>
    </source>
</evidence>
<dbReference type="AlphaFoldDB" id="A0A382RSW6"/>
<dbReference type="Pfam" id="PF01380">
    <property type="entry name" value="SIS"/>
    <property type="match status" value="1"/>
</dbReference>
<proteinExistence type="inferred from homology"/>
<dbReference type="PANTHER" id="PTHR42745:SF1">
    <property type="entry name" value="ARABINOSE 5-PHOSPHATE ISOMERASE KDSD"/>
    <property type="match status" value="1"/>
</dbReference>
<dbReference type="NCBIfam" id="TIGR00393">
    <property type="entry name" value="kpsF"/>
    <property type="match status" value="1"/>
</dbReference>
<evidence type="ECO:0000313" key="6">
    <source>
        <dbReference type="EMBL" id="SVD00352.1"/>
    </source>
</evidence>
<evidence type="ECO:0008006" key="7">
    <source>
        <dbReference type="Google" id="ProtNLM"/>
    </source>
</evidence>
<feature type="domain" description="SIS" evidence="5">
    <location>
        <begin position="46"/>
        <end position="189"/>
    </location>
</feature>
<dbReference type="PANTHER" id="PTHR42745">
    <property type="match status" value="1"/>
</dbReference>
<dbReference type="PROSITE" id="PS51464">
    <property type="entry name" value="SIS"/>
    <property type="match status" value="1"/>
</dbReference>
<evidence type="ECO:0000256" key="3">
    <source>
        <dbReference type="ARBA" id="ARBA00023122"/>
    </source>
</evidence>
<reference evidence="6" key="1">
    <citation type="submission" date="2018-05" db="EMBL/GenBank/DDBJ databases">
        <authorList>
            <person name="Lanie J.A."/>
            <person name="Ng W.-L."/>
            <person name="Kazmierczak K.M."/>
            <person name="Andrzejewski T.M."/>
            <person name="Davidsen T.M."/>
            <person name="Wayne K.J."/>
            <person name="Tettelin H."/>
            <person name="Glass J.I."/>
            <person name="Rusch D."/>
            <person name="Podicherti R."/>
            <person name="Tsui H.-C.T."/>
            <person name="Winkler M.E."/>
        </authorList>
    </citation>
    <scope>NUCLEOTIDE SEQUENCE</scope>
</reference>
<comment type="similarity">
    <text evidence="1">Belongs to the SIS family. GutQ/KpsF subfamily.</text>
</comment>
<keyword evidence="2" id="KW-0677">Repeat</keyword>
<dbReference type="CDD" id="cd05014">
    <property type="entry name" value="SIS_Kpsf"/>
    <property type="match status" value="1"/>
</dbReference>
<dbReference type="EMBL" id="UINC01123701">
    <property type="protein sequence ID" value="SVD00352.1"/>
    <property type="molecule type" value="Genomic_DNA"/>
</dbReference>
<sequence length="257" mass="26590">VTAKKNINVIDQNSANVRDTARRVLHLEADALVKLADILDDTFDAAVDLLAGIRGKLVISGMGKSGHIARKIAATLASTGTPSHFVHPGEASHGDLGMISQDDGVLALSNSGETVELNDLVAYAKFRRIPLLAVVGKAPSTLSSAADVALVLPAMVEACPMGLAPTTSTTMMLGLGDSLAVAMMGRRGFSPDHFQVLHPGGRLGRGFIKVDDLMHKGGAVPICTADTTMSAALLTMTEKRFGCIGVVDGLGALIGIV</sequence>
<evidence type="ECO:0000256" key="1">
    <source>
        <dbReference type="ARBA" id="ARBA00008165"/>
    </source>
</evidence>
<protein>
    <recommendedName>
        <fullName evidence="7">SIS domain-containing protein</fullName>
    </recommendedName>
</protein>
<dbReference type="InterPro" id="IPR001347">
    <property type="entry name" value="SIS_dom"/>
</dbReference>
<dbReference type="InterPro" id="IPR004800">
    <property type="entry name" value="KdsD/KpsF-type"/>
</dbReference>
<feature type="domain" description="CBS" evidence="4">
    <location>
        <begin position="214"/>
        <end position="257"/>
    </location>
</feature>
<dbReference type="FunFam" id="3.40.50.10490:FF:000011">
    <property type="entry name" value="Arabinose 5-phosphate isomerase"/>
    <property type="match status" value="1"/>
</dbReference>
<dbReference type="Gene3D" id="3.10.580.10">
    <property type="entry name" value="CBS-domain"/>
    <property type="match status" value="1"/>
</dbReference>
<dbReference type="GO" id="GO:0097367">
    <property type="term" value="F:carbohydrate derivative binding"/>
    <property type="evidence" value="ECO:0007669"/>
    <property type="project" value="InterPro"/>
</dbReference>
<organism evidence="6">
    <name type="scientific">marine metagenome</name>
    <dbReference type="NCBI Taxonomy" id="408172"/>
    <lineage>
        <taxon>unclassified sequences</taxon>
        <taxon>metagenomes</taxon>
        <taxon>ecological metagenomes</taxon>
    </lineage>
</organism>
<dbReference type="InterPro" id="IPR046348">
    <property type="entry name" value="SIS_dom_sf"/>
</dbReference>
<keyword evidence="3" id="KW-0129">CBS domain</keyword>
<dbReference type="InterPro" id="IPR035474">
    <property type="entry name" value="SIS_Kpsf"/>
</dbReference>
<dbReference type="InterPro" id="IPR000644">
    <property type="entry name" value="CBS_dom"/>
</dbReference>
<evidence type="ECO:0000259" key="5">
    <source>
        <dbReference type="PROSITE" id="PS51464"/>
    </source>
</evidence>
<feature type="non-terminal residue" evidence="6">
    <location>
        <position position="257"/>
    </location>
</feature>
<gene>
    <name evidence="6" type="ORF">METZ01_LOCUS353206</name>
</gene>
<dbReference type="PROSITE" id="PS51371">
    <property type="entry name" value="CBS"/>
    <property type="match status" value="1"/>
</dbReference>
<dbReference type="SUPFAM" id="SSF53697">
    <property type="entry name" value="SIS domain"/>
    <property type="match status" value="1"/>
</dbReference>
<dbReference type="InterPro" id="IPR046342">
    <property type="entry name" value="CBS_dom_sf"/>
</dbReference>
<dbReference type="InterPro" id="IPR050986">
    <property type="entry name" value="GutQ/KpsF_isomerases"/>
</dbReference>
<name>A0A382RSW6_9ZZZZ</name>